<feature type="compositionally biased region" description="Pro residues" evidence="1">
    <location>
        <begin position="657"/>
        <end position="674"/>
    </location>
</feature>
<dbReference type="InterPro" id="IPR001025">
    <property type="entry name" value="BAH_dom"/>
</dbReference>
<dbReference type="EMBL" id="BPLQ01014199">
    <property type="protein sequence ID" value="GIY78034.1"/>
    <property type="molecule type" value="Genomic_DNA"/>
</dbReference>
<feature type="domain" description="BAH" evidence="2">
    <location>
        <begin position="1656"/>
        <end position="1806"/>
    </location>
</feature>
<feature type="region of interest" description="Disordered" evidence="1">
    <location>
        <begin position="1"/>
        <end position="95"/>
    </location>
</feature>
<feature type="compositionally biased region" description="Polar residues" evidence="1">
    <location>
        <begin position="1098"/>
        <end position="1121"/>
    </location>
</feature>
<feature type="compositionally biased region" description="Basic and acidic residues" evidence="1">
    <location>
        <begin position="47"/>
        <end position="59"/>
    </location>
</feature>
<feature type="compositionally biased region" description="Polar residues" evidence="1">
    <location>
        <begin position="925"/>
        <end position="939"/>
    </location>
</feature>
<dbReference type="InterPro" id="IPR053032">
    <property type="entry name" value="BAH_domain-containing"/>
</dbReference>
<feature type="compositionally biased region" description="Low complexity" evidence="1">
    <location>
        <begin position="714"/>
        <end position="725"/>
    </location>
</feature>
<accession>A0AAV4W876</accession>
<feature type="compositionally biased region" description="Basic and acidic residues" evidence="1">
    <location>
        <begin position="80"/>
        <end position="91"/>
    </location>
</feature>
<feature type="compositionally biased region" description="Low complexity" evidence="1">
    <location>
        <begin position="1"/>
        <end position="11"/>
    </location>
</feature>
<comment type="caution">
    <text evidence="3">The sequence shown here is derived from an EMBL/GenBank/DDBJ whole genome shotgun (WGS) entry which is preliminary data.</text>
</comment>
<feature type="compositionally biased region" description="Polar residues" evidence="1">
    <location>
        <begin position="818"/>
        <end position="840"/>
    </location>
</feature>
<dbReference type="SMART" id="SM00439">
    <property type="entry name" value="BAH"/>
    <property type="match status" value="1"/>
</dbReference>
<feature type="compositionally biased region" description="Polar residues" evidence="1">
    <location>
        <begin position="958"/>
        <end position="979"/>
    </location>
</feature>
<feature type="compositionally biased region" description="Low complexity" evidence="1">
    <location>
        <begin position="1238"/>
        <end position="1253"/>
    </location>
</feature>
<feature type="compositionally biased region" description="Basic and acidic residues" evidence="1">
    <location>
        <begin position="287"/>
        <end position="309"/>
    </location>
</feature>
<feature type="compositionally biased region" description="Low complexity" evidence="1">
    <location>
        <begin position="1005"/>
        <end position="1016"/>
    </location>
</feature>
<dbReference type="GO" id="GO:0045892">
    <property type="term" value="P:negative regulation of DNA-templated transcription"/>
    <property type="evidence" value="ECO:0007669"/>
    <property type="project" value="TreeGrafter"/>
</dbReference>
<feature type="compositionally biased region" description="Acidic residues" evidence="1">
    <location>
        <begin position="134"/>
        <end position="145"/>
    </location>
</feature>
<feature type="compositionally biased region" description="Polar residues" evidence="1">
    <location>
        <begin position="447"/>
        <end position="463"/>
    </location>
</feature>
<dbReference type="PROSITE" id="PS51038">
    <property type="entry name" value="BAH"/>
    <property type="match status" value="1"/>
</dbReference>
<dbReference type="InterPro" id="IPR043151">
    <property type="entry name" value="BAH_sf"/>
</dbReference>
<feature type="compositionally biased region" description="Polar residues" evidence="1">
    <location>
        <begin position="788"/>
        <end position="804"/>
    </location>
</feature>
<dbReference type="PANTHER" id="PTHR46576">
    <property type="entry name" value="BROMO ADJACENT HOMOLOGY DOMAIN-CONTAINING 1 PROTEIN"/>
    <property type="match status" value="1"/>
</dbReference>
<feature type="region of interest" description="Disordered" evidence="1">
    <location>
        <begin position="262"/>
        <end position="319"/>
    </location>
</feature>
<feature type="compositionally biased region" description="Low complexity" evidence="1">
    <location>
        <begin position="855"/>
        <end position="866"/>
    </location>
</feature>
<dbReference type="PANTHER" id="PTHR46576:SF1">
    <property type="entry name" value="BROMO ADJACENT HOMOLOGY DOMAIN-CONTAINING 1 PROTEIN"/>
    <property type="match status" value="1"/>
</dbReference>
<dbReference type="GO" id="GO:0005677">
    <property type="term" value="C:chromatin silencing complex"/>
    <property type="evidence" value="ECO:0007669"/>
    <property type="project" value="TreeGrafter"/>
</dbReference>
<feature type="region of interest" description="Disordered" evidence="1">
    <location>
        <begin position="419"/>
        <end position="463"/>
    </location>
</feature>
<dbReference type="GO" id="GO:0003682">
    <property type="term" value="F:chromatin binding"/>
    <property type="evidence" value="ECO:0007669"/>
    <property type="project" value="InterPro"/>
</dbReference>
<feature type="compositionally biased region" description="Low complexity" evidence="1">
    <location>
        <begin position="60"/>
        <end position="69"/>
    </location>
</feature>
<sequence length="1807" mass="203923">MSGTKSSSRGSSVKKDGSFRYATRLLTSEKGKHNNNSSKETNSTKASELKSLLKSEGLKAAKYAPNSKVAVKKSNKKSIVTRESRRRANTDDDHETVVIVKKRSSSVSVVKQTVKTVTVSKVTRSYSTAVQLSSDEETNSDESEAEETKKKYKRKKKNVKQLTSKAKSNKKISKKAAKKAKAIKLLCDKLSAPKGKVINPVRELRPRFPYSILQELPTARAHRMASLNALAKVHVLYENEGRNVGENLNDADESSLIEFLDENSDDDDTDVPEIEKESKPPVNTNVKKNDKVKNNDKEKQKNVKKEKVPKLKAKRGKKRKLPDVEIIDTKICKRMASLNAQAILAASYLQEPKPKRVKKAPKSSPDFESKEVMACDIIIKTEIEDDVTIIETQQGMDDIEQQNESSNILPEQMNKTEFSFNKSTTIKNSTPESPKKKKPTESERVTIENNSTEKSFSSSRQCSIENSVVASSATSTKVGVTQYTEVRKVQINTHKDAEEKAGSKSERKIEQIISNDDGAITQTYHYQSKSKNESYCVQMQTTYKSASKNLPPSSQPPSDGIHPFNDSILPSNQHYYACNSMLPPQAYQLNPNLGPVSSVVAMDHRLPRQFGSSAFTVPHYRHPQPMQFPPNDYGYYQPAGPLIQPVQDNYTIHKPVPYHPQPNPHQPPQRPQQPPQHEGFQTFESLQTHPQNSSLPSVSPPILSQQKSVKHIGSSSSENISSPQSVKYQLDSKSKGLNHTNNNNSFTSQNFENYSQSKPATPPFKQFSSSVESAKSRNLSHSSNSSSFDPQISKNISQPPSSSPEFERHVSVKETKARNVNRNNSFGPSNSDTSNSSFPQTIRHKSGDAKSRNGSSFSTPNSKNSSQVRPSSPKFMKHQSAGDDKSRNNSSVDVQNSEIHSQHEPSSPEFMRHQSAGDTKYRNDISYSPSNSKNPSQAKLPSPHLMTRQRADDEKSRNSNSLGPLNSESPSFTRPSSPQFMRHQPAENEKSNNNNVYSPLNSEKQPFQQTSSSSQFMRRQHVGDVKSRNSNSFGPQNSENPLHTGPSSPQLIRQQPSENEKCKNNGFAPINSKNQPLQQRQSSPQFRRRQCIEDVKSRNNNPFDPQHSENPLQCRSASPQIMRQPIEEEKSRSLSRTHSSSSFGLPNAENNPQPRPSSPQFMRHQSIEDARSRNLSHTNNGLSFSQPSKHVRSPVMPTLYSSQQTFRSYQTQKRVPSSFRSYNLPCERKEGHTSRPGSYDSSSSFTSSESNISKNRLQESHHSRNISSVLELKKEVSPPGDHYRNINNPENFNERNYGFKHQHGMSNMYQSSNVCNPNNSSAICNPGSSSNMHQPNLSSNIPNSNPYSNIYEANPTSGMCGPINPQHSNSPNFLPYYHNAEKDVQNIGGYPSRPPSIEIVEDNHRDTKTYIQLEVPKNSHREKIVVVDVEDDEIEKKHVISKNCEKIIPPFDKFPHKIEPEKKSNIINVENSKHNISDTHDSMNPTDFSIKVEKIENTNSENVSNLSQSNLPLQNETHKDKIEKVDTEKSKAEKVNIDSPDVMVIEVKKKKESAVVRRARLHGKQRTFRDCYNRPLAQLSKTKKQDEDLNVPEKHLTKKFQPLVSLPRIVLPKVEKIHLHGWSWEGIPYKKQVYISNDDPPSIRQCYPSIKHAEGDVICVKDCVFLRSGPKKNDIPFVAKVTALWDNPANGEMTMSLLWYYRPEHTEISKKIQSVEDEVFASKHRDINSVACIEDKCFVLTYSEYCRYRKQLKMLEDNSIPGTTMVPQGIEYCRKNRLPPPNVFTDIVLFCRKVYDYRHKRLLKNPG</sequence>
<keyword evidence="4" id="KW-1185">Reference proteome</keyword>
<feature type="compositionally biased region" description="Low complexity" evidence="1">
    <location>
        <begin position="34"/>
        <end position="46"/>
    </location>
</feature>
<feature type="compositionally biased region" description="Basic residues" evidence="1">
    <location>
        <begin position="150"/>
        <end position="159"/>
    </location>
</feature>
<organism evidence="3 4">
    <name type="scientific">Caerostris darwini</name>
    <dbReference type="NCBI Taxonomy" id="1538125"/>
    <lineage>
        <taxon>Eukaryota</taxon>
        <taxon>Metazoa</taxon>
        <taxon>Ecdysozoa</taxon>
        <taxon>Arthropoda</taxon>
        <taxon>Chelicerata</taxon>
        <taxon>Arachnida</taxon>
        <taxon>Araneae</taxon>
        <taxon>Araneomorphae</taxon>
        <taxon>Entelegynae</taxon>
        <taxon>Araneoidea</taxon>
        <taxon>Araneidae</taxon>
        <taxon>Caerostris</taxon>
    </lineage>
</organism>
<feature type="compositionally biased region" description="Polar residues" evidence="1">
    <location>
        <begin position="1173"/>
        <end position="1188"/>
    </location>
</feature>
<feature type="compositionally biased region" description="Low complexity" evidence="1">
    <location>
        <begin position="776"/>
        <end position="787"/>
    </location>
</feature>
<feature type="compositionally biased region" description="Low complexity" evidence="1">
    <location>
        <begin position="693"/>
        <end position="704"/>
    </location>
</feature>
<dbReference type="Gene3D" id="2.30.30.490">
    <property type="match status" value="1"/>
</dbReference>
<reference evidence="3 4" key="1">
    <citation type="submission" date="2021-06" db="EMBL/GenBank/DDBJ databases">
        <title>Caerostris darwini draft genome.</title>
        <authorList>
            <person name="Kono N."/>
            <person name="Arakawa K."/>
        </authorList>
    </citation>
    <scope>NUCLEOTIDE SEQUENCE [LARGE SCALE GENOMIC DNA]</scope>
</reference>
<dbReference type="GO" id="GO:0031507">
    <property type="term" value="P:heterochromatin formation"/>
    <property type="evidence" value="ECO:0007669"/>
    <property type="project" value="TreeGrafter"/>
</dbReference>
<feature type="compositionally biased region" description="Polar residues" evidence="1">
    <location>
        <begin position="1028"/>
        <end position="1057"/>
    </location>
</feature>
<protein>
    <submittedName>
        <fullName evidence="3">Bromo adjacent homology domain-containing 1 protein</fullName>
    </submittedName>
</protein>
<feature type="compositionally biased region" description="Basic and acidic residues" evidence="1">
    <location>
        <begin position="805"/>
        <end position="817"/>
    </location>
</feature>
<name>A0AAV4W876_9ARAC</name>
<feature type="compositionally biased region" description="Low complexity" evidence="1">
    <location>
        <begin position="738"/>
        <end position="753"/>
    </location>
</feature>
<proteinExistence type="predicted"/>
<gene>
    <name evidence="3" type="primary">BAHD1</name>
    <name evidence="3" type="ORF">CDAR_232531</name>
</gene>
<dbReference type="Proteomes" id="UP001054837">
    <property type="component" value="Unassembled WGS sequence"/>
</dbReference>
<feature type="compositionally biased region" description="Low complexity" evidence="1">
    <location>
        <begin position="1075"/>
        <end position="1085"/>
    </location>
</feature>
<feature type="compositionally biased region" description="Polar residues" evidence="1">
    <location>
        <begin position="682"/>
        <end position="692"/>
    </location>
</feature>
<feature type="region of interest" description="Disordered" evidence="1">
    <location>
        <begin position="131"/>
        <end position="174"/>
    </location>
</feature>
<evidence type="ECO:0000256" key="1">
    <source>
        <dbReference type="SAM" id="MobiDB-lite"/>
    </source>
</evidence>
<feature type="region of interest" description="Disordered" evidence="1">
    <location>
        <begin position="652"/>
        <end position="1266"/>
    </location>
</feature>
<feature type="compositionally biased region" description="Polar residues" evidence="1">
    <location>
        <begin position="991"/>
        <end position="1004"/>
    </location>
</feature>
<feature type="compositionally biased region" description="Polar residues" evidence="1">
    <location>
        <begin position="888"/>
        <end position="899"/>
    </location>
</feature>
<dbReference type="GO" id="GO:0000976">
    <property type="term" value="F:transcription cis-regulatory region binding"/>
    <property type="evidence" value="ECO:0007669"/>
    <property type="project" value="TreeGrafter"/>
</dbReference>
<feature type="compositionally biased region" description="Acidic residues" evidence="1">
    <location>
        <begin position="262"/>
        <end position="272"/>
    </location>
</feature>
<dbReference type="Pfam" id="PF01426">
    <property type="entry name" value="BAH"/>
    <property type="match status" value="1"/>
</dbReference>
<feature type="compositionally biased region" description="Basic residues" evidence="1">
    <location>
        <begin position="310"/>
        <end position="319"/>
    </location>
</feature>
<feature type="compositionally biased region" description="Polar residues" evidence="1">
    <location>
        <begin position="419"/>
        <end position="428"/>
    </location>
</feature>
<evidence type="ECO:0000313" key="4">
    <source>
        <dbReference type="Proteomes" id="UP001054837"/>
    </source>
</evidence>
<feature type="compositionally biased region" description="Polar residues" evidence="1">
    <location>
        <begin position="1199"/>
        <end position="1221"/>
    </location>
</feature>
<evidence type="ECO:0000259" key="2">
    <source>
        <dbReference type="PROSITE" id="PS51038"/>
    </source>
</evidence>
<evidence type="ECO:0000313" key="3">
    <source>
        <dbReference type="EMBL" id="GIY78034.1"/>
    </source>
</evidence>